<dbReference type="Proteomes" id="UP001054857">
    <property type="component" value="Unassembled WGS sequence"/>
</dbReference>
<dbReference type="EMBL" id="BMAR01000003">
    <property type="protein sequence ID" value="GFR42383.1"/>
    <property type="molecule type" value="Genomic_DNA"/>
</dbReference>
<evidence type="ECO:0000313" key="3">
    <source>
        <dbReference type="EMBL" id="GFR42383.1"/>
    </source>
</evidence>
<feature type="compositionally biased region" description="Basic and acidic residues" evidence="1">
    <location>
        <begin position="436"/>
        <end position="446"/>
    </location>
</feature>
<feature type="chain" id="PRO_5041939455" evidence="2">
    <location>
        <begin position="25"/>
        <end position="446"/>
    </location>
</feature>
<evidence type="ECO:0000313" key="4">
    <source>
        <dbReference type="Proteomes" id="UP001054857"/>
    </source>
</evidence>
<dbReference type="InterPro" id="IPR029044">
    <property type="entry name" value="Nucleotide-diphossugar_trans"/>
</dbReference>
<keyword evidence="4" id="KW-1185">Reference proteome</keyword>
<feature type="signal peptide" evidence="2">
    <location>
        <begin position="1"/>
        <end position="24"/>
    </location>
</feature>
<comment type="caution">
    <text evidence="3">The sequence shown here is derived from an EMBL/GenBank/DDBJ whole genome shotgun (WGS) entry which is preliminary data.</text>
</comment>
<gene>
    <name evidence="3" type="ORF">Agub_g3254</name>
</gene>
<dbReference type="SUPFAM" id="SSF53448">
    <property type="entry name" value="Nucleotide-diphospho-sugar transferases"/>
    <property type="match status" value="1"/>
</dbReference>
<accession>A0AAD3DKN6</accession>
<feature type="region of interest" description="Disordered" evidence="1">
    <location>
        <begin position="379"/>
        <end position="446"/>
    </location>
</feature>
<name>A0AAD3DKN6_9CHLO</name>
<feature type="compositionally biased region" description="Basic and acidic residues" evidence="1">
    <location>
        <begin position="401"/>
        <end position="422"/>
    </location>
</feature>
<sequence length="446" mass="50280">MARVGSVLALILLGLLAWPSTISGSNIPESARKLEGGGAADSDDIVCFIVRTYWGHGDAWGDKSLRRILWSLRNQTVDRWEALLVVMDNRPFPDLHRILRELNDSRIWVQAEWINYKYYPKKDGVWAPGYHNKLYNLTDLAVRACPERTRWVVITNGDNQYDSRFVETVFSSPPDTDVVAVDFYSRYQRPTAPPCERFEEGPGLPPCKENDMRFCQTDLAANAHRLSRLLAEERRWGLVDPTGTHGANDGIMAQMLKSAGWKVHYVRGRCLVNHAPSPQQCALAGGIWDDSLNCQASSFGGSCVTVRSVYDRMNAHPDMYELLELNVTYDRGSFGYSKHDFIELRCMRTVNRSLWFQEQTFGRVCAAQVDLAAMPADLPPHPWDEWVPPASGEQHGEEEEREKAGEEGGEEKGRTVEWKGDEEGGDGVWKPVVGKDAAKGEQHPEL</sequence>
<proteinExistence type="predicted"/>
<dbReference type="AlphaFoldDB" id="A0AAD3DKN6"/>
<evidence type="ECO:0000256" key="1">
    <source>
        <dbReference type="SAM" id="MobiDB-lite"/>
    </source>
</evidence>
<reference evidence="3 4" key="1">
    <citation type="journal article" date="2021" name="Sci. Rep.">
        <title>Genome sequencing of the multicellular alga Astrephomene provides insights into convergent evolution of germ-soma differentiation.</title>
        <authorList>
            <person name="Yamashita S."/>
            <person name="Yamamoto K."/>
            <person name="Matsuzaki R."/>
            <person name="Suzuki S."/>
            <person name="Yamaguchi H."/>
            <person name="Hirooka S."/>
            <person name="Minakuchi Y."/>
            <person name="Miyagishima S."/>
            <person name="Kawachi M."/>
            <person name="Toyoda A."/>
            <person name="Nozaki H."/>
        </authorList>
    </citation>
    <scope>NUCLEOTIDE SEQUENCE [LARGE SCALE GENOMIC DNA]</scope>
    <source>
        <strain evidence="3 4">NIES-4017</strain>
    </source>
</reference>
<protein>
    <submittedName>
        <fullName evidence="3">Uncharacterized protein</fullName>
    </submittedName>
</protein>
<keyword evidence="2" id="KW-0732">Signal</keyword>
<evidence type="ECO:0000256" key="2">
    <source>
        <dbReference type="SAM" id="SignalP"/>
    </source>
</evidence>
<organism evidence="3 4">
    <name type="scientific">Astrephomene gubernaculifera</name>
    <dbReference type="NCBI Taxonomy" id="47775"/>
    <lineage>
        <taxon>Eukaryota</taxon>
        <taxon>Viridiplantae</taxon>
        <taxon>Chlorophyta</taxon>
        <taxon>core chlorophytes</taxon>
        <taxon>Chlorophyceae</taxon>
        <taxon>CS clade</taxon>
        <taxon>Chlamydomonadales</taxon>
        <taxon>Astrephomenaceae</taxon>
        <taxon>Astrephomene</taxon>
    </lineage>
</organism>